<name>A0AAD1SL67_PELCU</name>
<evidence type="ECO:0000313" key="1">
    <source>
        <dbReference type="EMBL" id="CAH2301892.1"/>
    </source>
</evidence>
<keyword evidence="2" id="KW-1185">Reference proteome</keyword>
<dbReference type="AlphaFoldDB" id="A0AAD1SL67"/>
<accession>A0AAD1SL67</accession>
<reference evidence="1" key="1">
    <citation type="submission" date="2022-03" db="EMBL/GenBank/DDBJ databases">
        <authorList>
            <person name="Alioto T."/>
            <person name="Alioto T."/>
            <person name="Gomez Garrido J."/>
        </authorList>
    </citation>
    <scope>NUCLEOTIDE SEQUENCE</scope>
</reference>
<protein>
    <submittedName>
        <fullName evidence="1">Uncharacterized protein</fullName>
    </submittedName>
</protein>
<dbReference type="Proteomes" id="UP001295444">
    <property type="component" value="Chromosome 06"/>
</dbReference>
<proteinExistence type="predicted"/>
<feature type="non-terminal residue" evidence="1">
    <location>
        <position position="1"/>
    </location>
</feature>
<sequence>EAISKDIIDQTLKTYLIKKHRIMPTFYILPKIHKRLVDPTGRPIVANSESALQPLSVFVDRMLQPFV</sequence>
<dbReference type="EMBL" id="OW240917">
    <property type="protein sequence ID" value="CAH2301892.1"/>
    <property type="molecule type" value="Genomic_DNA"/>
</dbReference>
<feature type="non-terminal residue" evidence="1">
    <location>
        <position position="67"/>
    </location>
</feature>
<evidence type="ECO:0000313" key="2">
    <source>
        <dbReference type="Proteomes" id="UP001295444"/>
    </source>
</evidence>
<organism evidence="1 2">
    <name type="scientific">Pelobates cultripes</name>
    <name type="common">Western spadefoot toad</name>
    <dbReference type="NCBI Taxonomy" id="61616"/>
    <lineage>
        <taxon>Eukaryota</taxon>
        <taxon>Metazoa</taxon>
        <taxon>Chordata</taxon>
        <taxon>Craniata</taxon>
        <taxon>Vertebrata</taxon>
        <taxon>Euteleostomi</taxon>
        <taxon>Amphibia</taxon>
        <taxon>Batrachia</taxon>
        <taxon>Anura</taxon>
        <taxon>Pelobatoidea</taxon>
        <taxon>Pelobatidae</taxon>
        <taxon>Pelobates</taxon>
    </lineage>
</organism>
<gene>
    <name evidence="1" type="ORF">PECUL_23A019680</name>
</gene>